<dbReference type="InterPro" id="IPR036129">
    <property type="entry name" value="Glycerate_kinase_sf"/>
</dbReference>
<dbReference type="PANTHER" id="PTHR21599:SF0">
    <property type="entry name" value="GLYCERATE KINASE"/>
    <property type="match status" value="1"/>
</dbReference>
<dbReference type="RefSeq" id="WP_379593552.1">
    <property type="nucleotide sequence ID" value="NZ_JBHTKK010000022.1"/>
</dbReference>
<dbReference type="Pfam" id="PF02595">
    <property type="entry name" value="Gly_kinase"/>
    <property type="match status" value="1"/>
</dbReference>
<dbReference type="GO" id="GO:0016301">
    <property type="term" value="F:kinase activity"/>
    <property type="evidence" value="ECO:0007669"/>
    <property type="project" value="UniProtKB-KW"/>
</dbReference>
<evidence type="ECO:0000256" key="3">
    <source>
        <dbReference type="ARBA" id="ARBA00022777"/>
    </source>
</evidence>
<dbReference type="SUPFAM" id="SSF110738">
    <property type="entry name" value="Glycerate kinase I"/>
    <property type="match status" value="1"/>
</dbReference>
<evidence type="ECO:0000256" key="4">
    <source>
        <dbReference type="PIRNR" id="PIRNR006078"/>
    </source>
</evidence>
<dbReference type="EMBL" id="JBHTKK010000022">
    <property type="protein sequence ID" value="MFD1067442.1"/>
    <property type="molecule type" value="Genomic_DNA"/>
</dbReference>
<sequence length="383" mass="40565">MQQKKIIIAPDSFKESMTAKQAAEAIARGFRQVFSDEIDLEIIPMADGGEGTTQSLADALQGSLHHHTVTNPVGEPVKAAYAISGDHSTAIIEAAAASGLELIQPHQRNPMLATSYGTGELIQAALEQGVSKIILGIGGSATNDGGAGMLEALGAVFYHHNGEKLNRGGGHLIHLNHIDASQLDARLNNVEIVVACDVDNPLLGENGASAVYGPQKGASEEMVDQLDQALSHFHDVQENITRQSVKDIPGSGAAGGLGAAFLAFFNAKLEPGINIVLKETHFYERASEADLVITGEGKIDEQTIYGKTPVGVAKAAKQNNTPVIAICGTLGQNYEKVYDHGIDATFSMMQSPCTLKDALENGPRYLEGLAINIAKILRLQHTF</sequence>
<dbReference type="Proteomes" id="UP001597041">
    <property type="component" value="Unassembled WGS sequence"/>
</dbReference>
<evidence type="ECO:0000256" key="2">
    <source>
        <dbReference type="ARBA" id="ARBA00022679"/>
    </source>
</evidence>
<protein>
    <submittedName>
        <fullName evidence="5">Glycerate kinase</fullName>
    </submittedName>
</protein>
<dbReference type="Gene3D" id="3.90.1510.10">
    <property type="entry name" value="Glycerate kinase, domain 2"/>
    <property type="match status" value="1"/>
</dbReference>
<proteinExistence type="inferred from homology"/>
<keyword evidence="6" id="KW-1185">Reference proteome</keyword>
<keyword evidence="3 4" id="KW-0418">Kinase</keyword>
<evidence type="ECO:0000313" key="6">
    <source>
        <dbReference type="Proteomes" id="UP001597041"/>
    </source>
</evidence>
<dbReference type="Gene3D" id="3.40.50.10350">
    <property type="entry name" value="Glycerate kinase, domain 1"/>
    <property type="match status" value="1"/>
</dbReference>
<dbReference type="NCBIfam" id="TIGR00045">
    <property type="entry name" value="glycerate kinase"/>
    <property type="match status" value="1"/>
</dbReference>
<comment type="caution">
    <text evidence="5">The sequence shown here is derived from an EMBL/GenBank/DDBJ whole genome shotgun (WGS) entry which is preliminary data.</text>
</comment>
<gene>
    <name evidence="5" type="ORF">ACFQ19_15660</name>
</gene>
<reference evidence="6" key="1">
    <citation type="journal article" date="2019" name="Int. J. Syst. Evol. Microbiol.">
        <title>The Global Catalogue of Microorganisms (GCM) 10K type strain sequencing project: providing services to taxonomists for standard genome sequencing and annotation.</title>
        <authorList>
            <consortium name="The Broad Institute Genomics Platform"/>
            <consortium name="The Broad Institute Genome Sequencing Center for Infectious Disease"/>
            <person name="Wu L."/>
            <person name="Ma J."/>
        </authorList>
    </citation>
    <scope>NUCLEOTIDE SEQUENCE [LARGE SCALE GENOMIC DNA]</scope>
    <source>
        <strain evidence="6">CCUG 56608</strain>
    </source>
</reference>
<keyword evidence="2 4" id="KW-0808">Transferase</keyword>
<organism evidence="5 6">
    <name type="scientific">Oceanobacillus locisalsi</name>
    <dbReference type="NCBI Taxonomy" id="546107"/>
    <lineage>
        <taxon>Bacteria</taxon>
        <taxon>Bacillati</taxon>
        <taxon>Bacillota</taxon>
        <taxon>Bacilli</taxon>
        <taxon>Bacillales</taxon>
        <taxon>Bacillaceae</taxon>
        <taxon>Oceanobacillus</taxon>
    </lineage>
</organism>
<name>A0ABW3NIC5_9BACI</name>
<dbReference type="PIRSF" id="PIRSF006078">
    <property type="entry name" value="GlxK"/>
    <property type="match status" value="1"/>
</dbReference>
<evidence type="ECO:0000313" key="5">
    <source>
        <dbReference type="EMBL" id="MFD1067442.1"/>
    </source>
</evidence>
<dbReference type="PANTHER" id="PTHR21599">
    <property type="entry name" value="GLYCERATE KINASE"/>
    <property type="match status" value="1"/>
</dbReference>
<dbReference type="InterPro" id="IPR018197">
    <property type="entry name" value="Glycerate_kinase_RE-like"/>
</dbReference>
<comment type="similarity">
    <text evidence="1 4">Belongs to the glycerate kinase type-1 family.</text>
</comment>
<dbReference type="InterPro" id="IPR018193">
    <property type="entry name" value="Glyc_kinase_flavodox-like_fold"/>
</dbReference>
<accession>A0ABW3NIC5</accession>
<evidence type="ECO:0000256" key="1">
    <source>
        <dbReference type="ARBA" id="ARBA00006284"/>
    </source>
</evidence>
<dbReference type="InterPro" id="IPR004381">
    <property type="entry name" value="Glycerate_kinase"/>
</dbReference>